<dbReference type="AlphaFoldDB" id="A0A6C1EFL1"/>
<evidence type="ECO:0000313" key="3">
    <source>
        <dbReference type="Proteomes" id="UP000501346"/>
    </source>
</evidence>
<dbReference type="EMBL" id="CP049012">
    <property type="protein sequence ID" value="QID87865.1"/>
    <property type="molecule type" value="Genomic_DNA"/>
</dbReference>
<organism evidence="2 3">
    <name type="scientific">Saccharomyces pastorianus</name>
    <name type="common">Lager yeast</name>
    <name type="synonym">Saccharomyces cerevisiae x Saccharomyces eubayanus</name>
    <dbReference type="NCBI Taxonomy" id="27292"/>
    <lineage>
        <taxon>Eukaryota</taxon>
        <taxon>Fungi</taxon>
        <taxon>Dikarya</taxon>
        <taxon>Ascomycota</taxon>
        <taxon>Saccharomycotina</taxon>
        <taxon>Saccharomycetes</taxon>
        <taxon>Saccharomycetales</taxon>
        <taxon>Saccharomycetaceae</taxon>
        <taxon>Saccharomyces</taxon>
    </lineage>
</organism>
<feature type="region of interest" description="Disordered" evidence="1">
    <location>
        <begin position="83"/>
        <end position="109"/>
    </location>
</feature>
<keyword evidence="3" id="KW-1185">Reference proteome</keyword>
<name>A0A6C1EFL1_SACPS</name>
<dbReference type="OrthoDB" id="4051844at2759"/>
<accession>A0A6C1EFL1</accession>
<protein>
    <submittedName>
        <fullName evidence="2">Uncharacterized protein</fullName>
    </submittedName>
</protein>
<proteinExistence type="predicted"/>
<sequence>MTTEREGQEDVQYRVLQRAELAHSIWNLRFNLGKVIKRIPPEGTVFHERRAKEPQLNLGQQGTRLFHPDYLSEENLPLIREFKCLDSPPPVPPSSSQEEDKETTVDSRY</sequence>
<gene>
    <name evidence="2" type="ORF">GRS66_010557</name>
</gene>
<evidence type="ECO:0000256" key="1">
    <source>
        <dbReference type="SAM" id="MobiDB-lite"/>
    </source>
</evidence>
<dbReference type="Proteomes" id="UP000501346">
    <property type="component" value="Chromosome SeXV-SeVIII"/>
</dbReference>
<reference evidence="2 3" key="1">
    <citation type="journal article" date="2019" name="BMC Genomics">
        <title>Chromosome level assembly and comparative genome analysis confirm lager-brewing yeasts originated from a single hybridization.</title>
        <authorList>
            <person name="Salazar A.N."/>
            <person name="Gorter de Vries A.R."/>
            <person name="van den Broek M."/>
            <person name="Brouwers N."/>
            <person name="de la Torre Cortes P."/>
            <person name="Kuijpers N.G.A."/>
            <person name="Daran J.G."/>
            <person name="Abeel T."/>
        </authorList>
    </citation>
    <scope>NUCLEOTIDE SEQUENCE [LARGE SCALE GENOMIC DNA]</scope>
    <source>
        <strain evidence="2 3">CBS 1483</strain>
    </source>
</reference>
<evidence type="ECO:0000313" key="2">
    <source>
        <dbReference type="EMBL" id="QID87865.1"/>
    </source>
</evidence>